<dbReference type="SUPFAM" id="SSF48317">
    <property type="entry name" value="Acid phosphatase/Vanadium-dependent haloperoxidase"/>
    <property type="match status" value="1"/>
</dbReference>
<proteinExistence type="predicted"/>
<reference evidence="3 4" key="1">
    <citation type="submission" date="2021-03" db="EMBL/GenBank/DDBJ databases">
        <title>Genomic Encyclopedia of Type Strains, Phase IV (KMG-IV): sequencing the most valuable type-strain genomes for metagenomic binning, comparative biology and taxonomic classification.</title>
        <authorList>
            <person name="Goeker M."/>
        </authorList>
    </citation>
    <scope>NUCLEOTIDE SEQUENCE [LARGE SCALE GENOMIC DNA]</scope>
    <source>
        <strain evidence="3 4">DSM 26806</strain>
    </source>
</reference>
<feature type="transmembrane region" description="Helical" evidence="1">
    <location>
        <begin position="79"/>
        <end position="101"/>
    </location>
</feature>
<comment type="caution">
    <text evidence="3">The sequence shown here is derived from an EMBL/GenBank/DDBJ whole genome shotgun (WGS) entry which is preliminary data.</text>
</comment>
<dbReference type="RefSeq" id="WP_209863286.1">
    <property type="nucleotide sequence ID" value="NZ_JAGGLD010000004.1"/>
</dbReference>
<evidence type="ECO:0000259" key="2">
    <source>
        <dbReference type="Pfam" id="PF14378"/>
    </source>
</evidence>
<dbReference type="EMBL" id="JAGGLD010000004">
    <property type="protein sequence ID" value="MBP2001631.1"/>
    <property type="molecule type" value="Genomic_DNA"/>
</dbReference>
<feature type="domain" description="Inositolphosphotransferase Aur1/Ipt1" evidence="2">
    <location>
        <begin position="59"/>
        <end position="196"/>
    </location>
</feature>
<keyword evidence="4" id="KW-1185">Reference proteome</keyword>
<feature type="transmembrane region" description="Helical" evidence="1">
    <location>
        <begin position="12"/>
        <end position="30"/>
    </location>
</feature>
<gene>
    <name evidence="3" type="ORF">J2Z69_002676</name>
</gene>
<keyword evidence="1" id="KW-0472">Membrane</keyword>
<feature type="transmembrane region" description="Helical" evidence="1">
    <location>
        <begin position="184"/>
        <end position="204"/>
    </location>
</feature>
<accession>A0ABS4JKM4</accession>
<dbReference type="InterPro" id="IPR036938">
    <property type="entry name" value="PAP2/HPO_sf"/>
</dbReference>
<sequence>MRKSLLNKSFILALGLLSSLGFMSIFYTLLNEDSGKAQMLYSPVDAWLPFIPGMVIPYILWYPFIFVAMTYICFKDRSVYYRILITMNICLVICYVIYYQFQTTVPRPFISPTSWSRRLVLSLYQRDEPFNCFPSIHALHSYLIMRAAWASKQIGKRAKWVISLCSSTIILSTFLIKQHVIYDAISSALLGEAIFAVVCALWIVRRRRRHQWENSMHS</sequence>
<dbReference type="InterPro" id="IPR026841">
    <property type="entry name" value="Aur1/Ipt1"/>
</dbReference>
<evidence type="ECO:0000313" key="3">
    <source>
        <dbReference type="EMBL" id="MBP2001631.1"/>
    </source>
</evidence>
<evidence type="ECO:0000313" key="4">
    <source>
        <dbReference type="Proteomes" id="UP001519288"/>
    </source>
</evidence>
<dbReference type="Pfam" id="PF14378">
    <property type="entry name" value="PAP2_3"/>
    <property type="match status" value="1"/>
</dbReference>
<feature type="transmembrane region" description="Helical" evidence="1">
    <location>
        <begin position="50"/>
        <end position="72"/>
    </location>
</feature>
<keyword evidence="1" id="KW-1133">Transmembrane helix</keyword>
<name>A0ABS4JKM4_9BACL</name>
<protein>
    <recommendedName>
        <fullName evidence="2">Inositolphosphotransferase Aur1/Ipt1 domain-containing protein</fullName>
    </recommendedName>
</protein>
<evidence type="ECO:0000256" key="1">
    <source>
        <dbReference type="SAM" id="Phobius"/>
    </source>
</evidence>
<dbReference type="Proteomes" id="UP001519288">
    <property type="component" value="Unassembled WGS sequence"/>
</dbReference>
<keyword evidence="1" id="KW-0812">Transmembrane</keyword>
<organism evidence="3 4">
    <name type="scientific">Paenibacillus shirakamiensis</name>
    <dbReference type="NCBI Taxonomy" id="1265935"/>
    <lineage>
        <taxon>Bacteria</taxon>
        <taxon>Bacillati</taxon>
        <taxon>Bacillota</taxon>
        <taxon>Bacilli</taxon>
        <taxon>Bacillales</taxon>
        <taxon>Paenibacillaceae</taxon>
        <taxon>Paenibacillus</taxon>
    </lineage>
</organism>